<feature type="domain" description="FlgD Tudor-like" evidence="3">
    <location>
        <begin position="88"/>
        <end position="221"/>
    </location>
</feature>
<dbReference type="GO" id="GO:0044781">
    <property type="term" value="P:bacterial-type flagellum organization"/>
    <property type="evidence" value="ECO:0007669"/>
    <property type="project" value="UniProtKB-KW"/>
</dbReference>
<dbReference type="Gene3D" id="2.30.30.910">
    <property type="match status" value="1"/>
</dbReference>
<proteinExistence type="predicted"/>
<dbReference type="AlphaFoldDB" id="A0A0F9RGB2"/>
<evidence type="ECO:0000259" key="2">
    <source>
        <dbReference type="Pfam" id="PF13860"/>
    </source>
</evidence>
<keyword evidence="1" id="KW-1005">Bacterial flagellum biogenesis</keyword>
<sequence length="226" mass="23359">MAVSGIDSDGAYAFLNKGAKDTSKEKDAGALAMEDFMSLMTSQLKNQDPLKPMESGDFLGQIAAFGTVSGIGDLQSSFDSFSKAMQSDQAIQGSALVGRSVLVPSSIGNMTAENGMKGQINVAEPVTDLKLQIYNENGVAVRTMQMGAADGYTNFTWDGLDDNGEALTPGVYQFKATGTVNDANTAFATATVAKVDSVLVGSGGQGLVLNLGGIGSVPFSEAQEIT</sequence>
<evidence type="ECO:0000313" key="4">
    <source>
        <dbReference type="EMBL" id="KKN48727.1"/>
    </source>
</evidence>
<dbReference type="Pfam" id="PF03963">
    <property type="entry name" value="FlgD"/>
    <property type="match status" value="1"/>
</dbReference>
<comment type="caution">
    <text evidence="4">The sequence shown here is derived from an EMBL/GenBank/DDBJ whole genome shotgun (WGS) entry which is preliminary data.</text>
</comment>
<dbReference type="Pfam" id="PF13860">
    <property type="entry name" value="FlgD_ig"/>
    <property type="match status" value="1"/>
</dbReference>
<dbReference type="Pfam" id="PF13861">
    <property type="entry name" value="FLgD_tudor"/>
    <property type="match status" value="1"/>
</dbReference>
<dbReference type="InterPro" id="IPR025965">
    <property type="entry name" value="FlgD/Vpr_Ig-like"/>
</dbReference>
<organism evidence="4">
    <name type="scientific">marine sediment metagenome</name>
    <dbReference type="NCBI Taxonomy" id="412755"/>
    <lineage>
        <taxon>unclassified sequences</taxon>
        <taxon>metagenomes</taxon>
        <taxon>ecological metagenomes</taxon>
    </lineage>
</organism>
<evidence type="ECO:0000256" key="1">
    <source>
        <dbReference type="ARBA" id="ARBA00022795"/>
    </source>
</evidence>
<dbReference type="EMBL" id="LAZR01001207">
    <property type="protein sequence ID" value="KKN48727.1"/>
    <property type="molecule type" value="Genomic_DNA"/>
</dbReference>
<dbReference type="InterPro" id="IPR025963">
    <property type="entry name" value="FLgD_Tudor"/>
</dbReference>
<evidence type="ECO:0008006" key="5">
    <source>
        <dbReference type="Google" id="ProtNLM"/>
    </source>
</evidence>
<feature type="domain" description="FlgD/Vpr Ig-like" evidence="2">
    <location>
        <begin position="113"/>
        <end position="179"/>
    </location>
</feature>
<dbReference type="Gene3D" id="2.60.40.4070">
    <property type="match status" value="1"/>
</dbReference>
<name>A0A0F9RGB2_9ZZZZ</name>
<reference evidence="4" key="1">
    <citation type="journal article" date="2015" name="Nature">
        <title>Complex archaea that bridge the gap between prokaryotes and eukaryotes.</title>
        <authorList>
            <person name="Spang A."/>
            <person name="Saw J.H."/>
            <person name="Jorgensen S.L."/>
            <person name="Zaremba-Niedzwiedzka K."/>
            <person name="Martijn J."/>
            <person name="Lind A.E."/>
            <person name="van Eijk R."/>
            <person name="Schleper C."/>
            <person name="Guy L."/>
            <person name="Ettema T.J."/>
        </authorList>
    </citation>
    <scope>NUCLEOTIDE SEQUENCE</scope>
</reference>
<gene>
    <name evidence="4" type="ORF">LCGC14_0650020</name>
</gene>
<accession>A0A0F9RGB2</accession>
<dbReference type="InterPro" id="IPR005648">
    <property type="entry name" value="FlgD"/>
</dbReference>
<protein>
    <recommendedName>
        <fullName evidence="5">Basal-body rod modification protein FlgD</fullName>
    </recommendedName>
</protein>
<evidence type="ECO:0000259" key="3">
    <source>
        <dbReference type="Pfam" id="PF13861"/>
    </source>
</evidence>